<feature type="region of interest" description="Disordered" evidence="1">
    <location>
        <begin position="60"/>
        <end position="121"/>
    </location>
</feature>
<feature type="region of interest" description="Disordered" evidence="1">
    <location>
        <begin position="346"/>
        <end position="372"/>
    </location>
</feature>
<reference evidence="2 3" key="1">
    <citation type="submission" date="2018-01" db="EMBL/GenBank/DDBJ databases">
        <authorList>
            <person name="Clerissi C."/>
        </authorList>
    </citation>
    <scope>NUCLEOTIDE SEQUENCE [LARGE SCALE GENOMIC DNA]</scope>
    <source>
        <strain evidence="2">Cupriavidus taiwanensis LMG 19430</strain>
    </source>
</reference>
<name>A0A976FRV8_9BURK</name>
<feature type="region of interest" description="Disordered" evidence="1">
    <location>
        <begin position="1"/>
        <end position="23"/>
    </location>
</feature>
<feature type="compositionally biased region" description="Basic and acidic residues" evidence="1">
    <location>
        <begin position="226"/>
        <end position="240"/>
    </location>
</feature>
<feature type="compositionally biased region" description="Basic and acidic residues" evidence="1">
    <location>
        <begin position="190"/>
        <end position="199"/>
    </location>
</feature>
<feature type="region of interest" description="Disordered" evidence="1">
    <location>
        <begin position="176"/>
        <end position="242"/>
    </location>
</feature>
<feature type="compositionally biased region" description="Basic residues" evidence="1">
    <location>
        <begin position="78"/>
        <end position="90"/>
    </location>
</feature>
<proteinExistence type="predicted"/>
<gene>
    <name evidence="2" type="ORF">CBM2586_B90063</name>
</gene>
<dbReference type="AlphaFoldDB" id="A0A976FRV8"/>
<feature type="compositionally biased region" description="Basic and acidic residues" evidence="1">
    <location>
        <begin position="284"/>
        <end position="305"/>
    </location>
</feature>
<accession>A0A976FRV8</accession>
<evidence type="ECO:0000256" key="1">
    <source>
        <dbReference type="SAM" id="MobiDB-lite"/>
    </source>
</evidence>
<sequence>MISSQRTHAQMGRLQLPETNHGSTLDVRRAQAPEPRAACLVSCIGLCCAGAAACRRAGRQRCRRRGLSGQADPVRGAVRGRRPDRHHGAHGRPPALRRVEEAHRGGQPAGRQCQYRRRAGRQGAARRLHLAGGHVDARVQRDLVSQAAVQHAERPGAGGAHRLVADDGGGACQLADQVDEGPGRGGAESQAERRLERQRHAAAPDAGIVRKPDPHQLHPCAVQGRRAVDDRPDRRPDRRGVLQLPRVARLCEGRQAARAGRDHARTPSAAARRAHRGRGWLSGADRRELDRPDDAGRHAPADRRQGGGFGRAHAGHRVGARAHRQRGLQPCGRRAPVCRLLQRRGDALGPADRGEEHPGRIAPRPGRRAGKGCPAVAAVGFSMIRLIYMSQSWIGRPPRRRRCKGH</sequence>
<evidence type="ECO:0000313" key="2">
    <source>
        <dbReference type="EMBL" id="SOY76077.1"/>
    </source>
</evidence>
<dbReference type="Proteomes" id="UP000257016">
    <property type="component" value="Unassembled WGS sequence"/>
</dbReference>
<organism evidence="2 3">
    <name type="scientific">Cupriavidus taiwanensis</name>
    <dbReference type="NCBI Taxonomy" id="164546"/>
    <lineage>
        <taxon>Bacteria</taxon>
        <taxon>Pseudomonadati</taxon>
        <taxon>Pseudomonadota</taxon>
        <taxon>Betaproteobacteria</taxon>
        <taxon>Burkholderiales</taxon>
        <taxon>Burkholderiaceae</taxon>
        <taxon>Cupriavidus</taxon>
    </lineage>
</organism>
<comment type="caution">
    <text evidence="2">The sequence shown here is derived from an EMBL/GenBank/DDBJ whole genome shotgun (WGS) entry which is preliminary data.</text>
</comment>
<protein>
    <submittedName>
        <fullName evidence="2">Uncharacterized protein</fullName>
    </submittedName>
</protein>
<feature type="region of interest" description="Disordered" evidence="1">
    <location>
        <begin position="254"/>
        <end position="329"/>
    </location>
</feature>
<evidence type="ECO:0000313" key="3">
    <source>
        <dbReference type="Proteomes" id="UP000257016"/>
    </source>
</evidence>
<feature type="compositionally biased region" description="Basic residues" evidence="1">
    <location>
        <begin position="313"/>
        <end position="326"/>
    </location>
</feature>
<dbReference type="EMBL" id="OFSN01000027">
    <property type="protein sequence ID" value="SOY76077.1"/>
    <property type="molecule type" value="Genomic_DNA"/>
</dbReference>